<proteinExistence type="inferred from homology"/>
<dbReference type="NCBIfam" id="NF006576">
    <property type="entry name" value="PRK09101.1"/>
    <property type="match status" value="1"/>
</dbReference>
<dbReference type="InterPro" id="IPR000358">
    <property type="entry name" value="RNR_small_fam"/>
</dbReference>
<reference evidence="12 13" key="1">
    <citation type="submission" date="2016-05" db="EMBL/GenBank/DDBJ databases">
        <title>Complete genome sequence of two 2,5-diketo-D-glunonic acid producing strain Tatumella citrea.</title>
        <authorList>
            <person name="Duan C."/>
            <person name="Yang J."/>
            <person name="Yang S."/>
        </authorList>
    </citation>
    <scope>NUCLEOTIDE SEQUENCE [LARGE SCALE GENOMIC DNA]</scope>
    <source>
        <strain evidence="11 12">ATCC 39140</strain>
        <strain evidence="10 13">DSM 13699</strain>
    </source>
</reference>
<evidence type="ECO:0000256" key="2">
    <source>
        <dbReference type="ARBA" id="ARBA00009303"/>
    </source>
</evidence>
<dbReference type="GO" id="GO:0046872">
    <property type="term" value="F:metal ion binding"/>
    <property type="evidence" value="ECO:0007669"/>
    <property type="project" value="UniProtKB-KW"/>
</dbReference>
<dbReference type="AlphaFoldDB" id="A0A1Y0L9G9"/>
<evidence type="ECO:0000256" key="6">
    <source>
        <dbReference type="ARBA" id="ARBA00023004"/>
    </source>
</evidence>
<dbReference type="OrthoDB" id="9765051at2"/>
<dbReference type="PANTHER" id="PTHR23409">
    <property type="entry name" value="RIBONUCLEOSIDE-DIPHOSPHATE REDUCTASE SMALL CHAIN"/>
    <property type="match status" value="1"/>
</dbReference>
<dbReference type="SUPFAM" id="SSF47240">
    <property type="entry name" value="Ferritin-like"/>
    <property type="match status" value="1"/>
</dbReference>
<dbReference type="Proteomes" id="UP000195814">
    <property type="component" value="Chromosome"/>
</dbReference>
<keyword evidence="4" id="KW-0479">Metal-binding</keyword>
<dbReference type="GO" id="GO:0009263">
    <property type="term" value="P:deoxyribonucleotide biosynthetic process"/>
    <property type="evidence" value="ECO:0007669"/>
    <property type="project" value="UniProtKB-KW"/>
</dbReference>
<evidence type="ECO:0000256" key="9">
    <source>
        <dbReference type="ARBA" id="ARBA00069864"/>
    </source>
</evidence>
<accession>A0A1Y0L9G9</accession>
<dbReference type="EC" id="1.17.4.1" evidence="3"/>
<dbReference type="RefSeq" id="WP_087489068.1">
    <property type="nucleotide sequence ID" value="NZ_CP015579.1"/>
</dbReference>
<dbReference type="Pfam" id="PF00268">
    <property type="entry name" value="Ribonuc_red_sm"/>
    <property type="match status" value="1"/>
</dbReference>
<evidence type="ECO:0000313" key="12">
    <source>
        <dbReference type="Proteomes" id="UP000195729"/>
    </source>
</evidence>
<dbReference type="InterPro" id="IPR033909">
    <property type="entry name" value="RNR_small"/>
</dbReference>
<name>A0A1Y0L9G9_TATCI</name>
<evidence type="ECO:0000256" key="8">
    <source>
        <dbReference type="ARBA" id="ARBA00030749"/>
    </source>
</evidence>
<dbReference type="Proteomes" id="UP000195729">
    <property type="component" value="Chromosome"/>
</dbReference>
<dbReference type="CDD" id="cd01049">
    <property type="entry name" value="RNRR2"/>
    <property type="match status" value="1"/>
</dbReference>
<evidence type="ECO:0000313" key="11">
    <source>
        <dbReference type="EMBL" id="ARU98734.1"/>
    </source>
</evidence>
<dbReference type="InterPro" id="IPR012348">
    <property type="entry name" value="RNR-like"/>
</dbReference>
<dbReference type="Gene3D" id="1.10.620.20">
    <property type="entry name" value="Ribonucleotide Reductase, subunit A"/>
    <property type="match status" value="1"/>
</dbReference>
<evidence type="ECO:0000256" key="5">
    <source>
        <dbReference type="ARBA" id="ARBA00023002"/>
    </source>
</evidence>
<gene>
    <name evidence="10" type="ORF">A7K98_13575</name>
    <name evidence="11" type="ORF">A7K99_13560</name>
</gene>
<evidence type="ECO:0000256" key="7">
    <source>
        <dbReference type="ARBA" id="ARBA00023116"/>
    </source>
</evidence>
<keyword evidence="7" id="KW-0215">Deoxyribonucleotide synthesis</keyword>
<dbReference type="PANTHER" id="PTHR23409:SF18">
    <property type="entry name" value="RIBONUCLEOSIDE-DIPHOSPHATE REDUCTASE SUBUNIT M2"/>
    <property type="match status" value="1"/>
</dbReference>
<keyword evidence="5" id="KW-0560">Oxidoreductase</keyword>
<organism evidence="10 13">
    <name type="scientific">Tatumella citrea</name>
    <name type="common">Pantoea citrea</name>
    <dbReference type="NCBI Taxonomy" id="53336"/>
    <lineage>
        <taxon>Bacteria</taxon>
        <taxon>Pseudomonadati</taxon>
        <taxon>Pseudomonadota</taxon>
        <taxon>Gammaproteobacteria</taxon>
        <taxon>Enterobacterales</taxon>
        <taxon>Erwiniaceae</taxon>
        <taxon>Tatumella</taxon>
    </lineage>
</organism>
<dbReference type="PROSITE" id="PS00368">
    <property type="entry name" value="RIBORED_SMALL"/>
    <property type="match status" value="1"/>
</dbReference>
<dbReference type="UniPathway" id="UPA00326"/>
<dbReference type="KEGG" id="tci:A7K98_13575"/>
<evidence type="ECO:0000313" key="10">
    <source>
        <dbReference type="EMBL" id="ARU94696.1"/>
    </source>
</evidence>
<evidence type="ECO:0000256" key="1">
    <source>
        <dbReference type="ARBA" id="ARBA00001962"/>
    </source>
</evidence>
<keyword evidence="6" id="KW-0408">Iron</keyword>
<keyword evidence="12" id="KW-1185">Reference proteome</keyword>
<dbReference type="EMBL" id="CP015579">
    <property type="protein sequence ID" value="ARU94696.1"/>
    <property type="molecule type" value="Genomic_DNA"/>
</dbReference>
<evidence type="ECO:0000313" key="13">
    <source>
        <dbReference type="Proteomes" id="UP000195814"/>
    </source>
</evidence>
<comment type="cofactor">
    <cofactor evidence="1">
        <name>Fe cation</name>
        <dbReference type="ChEBI" id="CHEBI:24875"/>
    </cofactor>
</comment>
<evidence type="ECO:0000256" key="4">
    <source>
        <dbReference type="ARBA" id="ARBA00022723"/>
    </source>
</evidence>
<dbReference type="InterPro" id="IPR030475">
    <property type="entry name" value="RNR_small_AS"/>
</dbReference>
<protein>
    <recommendedName>
        <fullName evidence="9">Ribonucleoside-diphosphate reductase subunit beta</fullName>
        <ecNumber evidence="3">1.17.4.1</ecNumber>
    </recommendedName>
    <alternativeName>
        <fullName evidence="8">Ribonucleotide reductase small subunit</fullName>
    </alternativeName>
</protein>
<evidence type="ECO:0000256" key="3">
    <source>
        <dbReference type="ARBA" id="ARBA00012274"/>
    </source>
</evidence>
<dbReference type="GO" id="GO:0004748">
    <property type="term" value="F:ribonucleoside-diphosphate reductase activity, thioredoxin disulfide as acceptor"/>
    <property type="evidence" value="ECO:0007669"/>
    <property type="project" value="UniProtKB-EC"/>
</dbReference>
<comment type="similarity">
    <text evidence="2">Belongs to the ribonucleoside diphosphate reductase small chain family.</text>
</comment>
<sequence length="376" mass="43586">MAYTTFSQNKNDQLKEPMFFGQSVNVARFDQQKYDIFEKLIEKQLSFFWRPEEVDVARDRIDYQSLPEHEKHIFISNLKYQTLLDSIQGRSPNVALLPLVSIPELETWIETWAFSETIHSRSYTHIIRNIVTDPALVFDDIVTNEQILKRAEDITGYYDDLIEMTSYWHLLGEGTHQVGGKEIVVNLRALKKQLYLCLMSVNALEAIRFYVSFACSFAFAERELMEGNAKIIRLIARDEALHLTGTQHMLNLMRSGEDDPEMKEIAAECQEQCYELFKKAAIQEKEWAEYLFRDGSMIGLNKDILCQYIEYITNIRMQAVGLNLPFQTRSNPIPWINSWLVSDNVQVAPQEVEVSSYLVGQIDSEVGADDFNDFQL</sequence>
<dbReference type="EMBL" id="CP015581">
    <property type="protein sequence ID" value="ARU98734.1"/>
    <property type="molecule type" value="Genomic_DNA"/>
</dbReference>
<dbReference type="InterPro" id="IPR009078">
    <property type="entry name" value="Ferritin-like_SF"/>
</dbReference>
<dbReference type="FunFam" id="1.10.620.20:FF:000001">
    <property type="entry name" value="Ribonucleoside-diphosphate reductase 1 subunit beta"/>
    <property type="match status" value="1"/>
</dbReference>